<keyword evidence="4" id="KW-1185">Reference proteome</keyword>
<dbReference type="InterPro" id="IPR015943">
    <property type="entry name" value="WD40/YVTN_repeat-like_dom_sf"/>
</dbReference>
<dbReference type="Proteomes" id="UP001198163">
    <property type="component" value="Unassembled WGS sequence"/>
</dbReference>
<name>A0AAE3EHK5_9SPIR</name>
<evidence type="ECO:0000313" key="4">
    <source>
        <dbReference type="Proteomes" id="UP001198163"/>
    </source>
</evidence>
<accession>A0AAE3EHK5</accession>
<feature type="region of interest" description="Disordered" evidence="1">
    <location>
        <begin position="38"/>
        <end position="65"/>
    </location>
</feature>
<dbReference type="AlphaFoldDB" id="A0AAE3EHK5"/>
<evidence type="ECO:0000256" key="1">
    <source>
        <dbReference type="SAM" id="MobiDB-lite"/>
    </source>
</evidence>
<feature type="signal peptide" evidence="2">
    <location>
        <begin position="1"/>
        <end position="19"/>
    </location>
</feature>
<evidence type="ECO:0000256" key="2">
    <source>
        <dbReference type="SAM" id="SignalP"/>
    </source>
</evidence>
<dbReference type="EMBL" id="JAINWA010000003">
    <property type="protein sequence ID" value="MCD1654562.1"/>
    <property type="molecule type" value="Genomic_DNA"/>
</dbReference>
<sequence>MIRKAFIFLVSGIMCISCATVDAGQSKQAQTIEGFTPARNSAASDDQTSQIQDTGDAVPAESPGRRHSQAVLAIRNAAPEGTFFSAGADGFVTKHDADGSSETWQVSDVMIQKIAINPLEDVLSVYETDGFSLHRISVWNWRTKRRLYAKRFKDSVRSLEWSAKGTWLMIGTASVDGMTLLESKSGKFKQVFSQPPGVVNLGATGASETSMVTFGPSGRLLYTDISSGKIRAEYQSQTDLNSPMLLNNNRFIAGYRDGFIEMFDATSGKAVSSWPAQNPVAAGSKNDIVPWWVERGADNDWLLKDGNNGISVFTLPEGVSVTAAERTAAGLLLGLSTGELMTAEHGSGAPAVGFQQPAAAIARITEISLQRIDDLATDGSRVFFLSKGAVFISSGPGAPPVFAFDGISGNRIKLFEDSLVFWSTTEAVPVIQTSLDGDKRKELHSAQEGISSLFINSDGIVFLEGNRLAVVKKNNGSELQYPGIGFQDVVPIDENFILISKSSNSRTPNPLILVNIITGETVPLPITGDLLYGLSRSIDDNDAFFGFLVKGGQNKATELVSIRVDPVQILKTTATVIASYADEDLNASLMPINKGIITNLGKSSLVEIPTSGGVQFRYDRGYSLPDKCSMTDQYVVSLNRDGSLSWYDKNRQEVVSTAAISSEGYWIE</sequence>
<reference evidence="3" key="1">
    <citation type="submission" date="2021-08" db="EMBL/GenBank/DDBJ databases">
        <title>Comparative analyses of Brucepasteria parasyntrophica and Teretinema zuelzerae.</title>
        <authorList>
            <person name="Song Y."/>
            <person name="Brune A."/>
        </authorList>
    </citation>
    <scope>NUCLEOTIDE SEQUENCE</scope>
    <source>
        <strain evidence="3">DSM 1903</strain>
    </source>
</reference>
<comment type="caution">
    <text evidence="3">The sequence shown here is derived from an EMBL/GenBank/DDBJ whole genome shotgun (WGS) entry which is preliminary data.</text>
</comment>
<proteinExistence type="predicted"/>
<evidence type="ECO:0000313" key="3">
    <source>
        <dbReference type="EMBL" id="MCD1654562.1"/>
    </source>
</evidence>
<dbReference type="RefSeq" id="WP_230754937.1">
    <property type="nucleotide sequence ID" value="NZ_JAINWA010000003.1"/>
</dbReference>
<feature type="compositionally biased region" description="Polar residues" evidence="1">
    <location>
        <begin position="38"/>
        <end position="53"/>
    </location>
</feature>
<organism evidence="3 4">
    <name type="scientific">Teretinema zuelzerae</name>
    <dbReference type="NCBI Taxonomy" id="156"/>
    <lineage>
        <taxon>Bacteria</taxon>
        <taxon>Pseudomonadati</taxon>
        <taxon>Spirochaetota</taxon>
        <taxon>Spirochaetia</taxon>
        <taxon>Spirochaetales</taxon>
        <taxon>Treponemataceae</taxon>
        <taxon>Teretinema</taxon>
    </lineage>
</organism>
<feature type="chain" id="PRO_5042200675" evidence="2">
    <location>
        <begin position="20"/>
        <end position="668"/>
    </location>
</feature>
<dbReference type="Gene3D" id="2.130.10.10">
    <property type="entry name" value="YVTN repeat-like/Quinoprotein amine dehydrogenase"/>
    <property type="match status" value="1"/>
</dbReference>
<keyword evidence="2" id="KW-0732">Signal</keyword>
<gene>
    <name evidence="3" type="ORF">K7J14_07560</name>
</gene>
<protein>
    <submittedName>
        <fullName evidence="3">WD40 repeat domain-containing protein</fullName>
    </submittedName>
</protein>
<dbReference type="SUPFAM" id="SSF69322">
    <property type="entry name" value="Tricorn protease domain 2"/>
    <property type="match status" value="1"/>
</dbReference>